<reference evidence="3" key="1">
    <citation type="submission" date="2017-08" db="EMBL/GenBank/DDBJ databases">
        <title>Direct submision.</title>
        <authorList>
            <person name="Kim S.-J."/>
            <person name="Rhee S.-K."/>
        </authorList>
    </citation>
    <scope>NUCLEOTIDE SEQUENCE [LARGE SCALE GENOMIC DNA]</scope>
    <source>
        <strain evidence="3">GI5</strain>
    </source>
</reference>
<keyword evidence="1" id="KW-0472">Membrane</keyword>
<keyword evidence="1" id="KW-1133">Transmembrane helix</keyword>
<evidence type="ECO:0000313" key="2">
    <source>
        <dbReference type="EMBL" id="AUM13999.1"/>
    </source>
</evidence>
<name>A0A2K9LNQ1_9GAMM</name>
<dbReference type="EMBL" id="CP022684">
    <property type="protein sequence ID" value="AUM13999.1"/>
    <property type="molecule type" value="Genomic_DNA"/>
</dbReference>
<evidence type="ECO:0000313" key="3">
    <source>
        <dbReference type="Proteomes" id="UP000235116"/>
    </source>
</evidence>
<gene>
    <name evidence="2" type="ORF">Kalk_16865</name>
</gene>
<keyword evidence="3" id="KW-1185">Reference proteome</keyword>
<dbReference type="Proteomes" id="UP000235116">
    <property type="component" value="Chromosome"/>
</dbReference>
<dbReference type="KEGG" id="kak:Kalk_16865"/>
<accession>A0A2K9LNQ1</accession>
<protein>
    <submittedName>
        <fullName evidence="2">Uncharacterized protein</fullName>
    </submittedName>
</protein>
<feature type="transmembrane region" description="Helical" evidence="1">
    <location>
        <begin position="45"/>
        <end position="77"/>
    </location>
</feature>
<evidence type="ECO:0000256" key="1">
    <source>
        <dbReference type="SAM" id="Phobius"/>
    </source>
</evidence>
<dbReference type="RefSeq" id="WP_101895374.1">
    <property type="nucleotide sequence ID" value="NZ_CP022684.1"/>
</dbReference>
<sequence>MWLVQVIWGVLRTEWTSSAKPDPRHGSRRRLCKSYRQRRQQVKNFWVVAGVLVLIEPALPFAVFVSLFTTFVSFMYLDEAEESS</sequence>
<proteinExistence type="predicted"/>
<dbReference type="AlphaFoldDB" id="A0A2K9LNQ1"/>
<keyword evidence="1" id="KW-0812">Transmembrane</keyword>
<organism evidence="2 3">
    <name type="scientific">Ketobacter alkanivorans</name>
    <dbReference type="NCBI Taxonomy" id="1917421"/>
    <lineage>
        <taxon>Bacteria</taxon>
        <taxon>Pseudomonadati</taxon>
        <taxon>Pseudomonadota</taxon>
        <taxon>Gammaproteobacteria</taxon>
        <taxon>Pseudomonadales</taxon>
        <taxon>Ketobacteraceae</taxon>
        <taxon>Ketobacter</taxon>
    </lineage>
</organism>